<organism evidence="1 2">
    <name type="scientific">Puccinia striiformis f. sp. tritici</name>
    <dbReference type="NCBI Taxonomy" id="168172"/>
    <lineage>
        <taxon>Eukaryota</taxon>
        <taxon>Fungi</taxon>
        <taxon>Dikarya</taxon>
        <taxon>Basidiomycota</taxon>
        <taxon>Pucciniomycotina</taxon>
        <taxon>Pucciniomycetes</taxon>
        <taxon>Pucciniales</taxon>
        <taxon>Pucciniaceae</taxon>
        <taxon>Puccinia</taxon>
    </lineage>
</organism>
<dbReference type="Proteomes" id="UP001060170">
    <property type="component" value="Chromosome 16"/>
</dbReference>
<name>A0ACC0DTS7_9BASI</name>
<reference evidence="1 2" key="3">
    <citation type="journal article" date="2022" name="Microbiol. Spectr.">
        <title>Folding features and dynamics of 3D genome architecture in plant fungal pathogens.</title>
        <authorList>
            <person name="Xia C."/>
        </authorList>
    </citation>
    <scope>NUCLEOTIDE SEQUENCE [LARGE SCALE GENOMIC DNA]</scope>
    <source>
        <strain evidence="1 2">93-210</strain>
    </source>
</reference>
<reference evidence="2" key="2">
    <citation type="journal article" date="2018" name="Mol. Plant Microbe Interact.">
        <title>Genome sequence resources for the wheat stripe rust pathogen (Puccinia striiformis f. sp. tritici) and the barley stripe rust pathogen (Puccinia striiformis f. sp. hordei).</title>
        <authorList>
            <person name="Xia C."/>
            <person name="Wang M."/>
            <person name="Yin C."/>
            <person name="Cornejo O.E."/>
            <person name="Hulbert S.H."/>
            <person name="Chen X."/>
        </authorList>
    </citation>
    <scope>NUCLEOTIDE SEQUENCE [LARGE SCALE GENOMIC DNA]</scope>
    <source>
        <strain evidence="2">93-210</strain>
    </source>
</reference>
<keyword evidence="2" id="KW-1185">Reference proteome</keyword>
<accession>A0ACC0DTS7</accession>
<comment type="caution">
    <text evidence="1">The sequence shown here is derived from an EMBL/GenBank/DDBJ whole genome shotgun (WGS) entry which is preliminary data.</text>
</comment>
<protein>
    <submittedName>
        <fullName evidence="1">Uncharacterized protein</fullName>
    </submittedName>
</protein>
<gene>
    <name evidence="1" type="ORF">MJO28_015334</name>
</gene>
<dbReference type="EMBL" id="CM045880">
    <property type="protein sequence ID" value="KAI7938414.1"/>
    <property type="molecule type" value="Genomic_DNA"/>
</dbReference>
<sequence>MAYEQRLDIVSPARLHSINVIGQMQAELCGASHMSYRKQLEYFNNHMVLCRGPAAVISVNEQLLDALGGRRGTLTAYCPRRLEDQQFLHAASPGTNSTPEKFIEVKRGMILRLLDNKSHKSYLDLGDRMLLIAFSAITLVVKPLMGEKKGLNLRITRLLYTTNWRGSSRGIKLISQFPVAAGFCVVDDTV</sequence>
<evidence type="ECO:0000313" key="1">
    <source>
        <dbReference type="EMBL" id="KAI7938414.1"/>
    </source>
</evidence>
<evidence type="ECO:0000313" key="2">
    <source>
        <dbReference type="Proteomes" id="UP001060170"/>
    </source>
</evidence>
<proteinExistence type="predicted"/>
<reference evidence="2" key="1">
    <citation type="journal article" date="2018" name="BMC Genomics">
        <title>Genomic insights into host adaptation between the wheat stripe rust pathogen (Puccinia striiformis f. sp. tritici) and the barley stripe rust pathogen (Puccinia striiformis f. sp. hordei).</title>
        <authorList>
            <person name="Xia C."/>
            <person name="Wang M."/>
            <person name="Yin C."/>
            <person name="Cornejo O.E."/>
            <person name="Hulbert S.H."/>
            <person name="Chen X."/>
        </authorList>
    </citation>
    <scope>NUCLEOTIDE SEQUENCE [LARGE SCALE GENOMIC DNA]</scope>
    <source>
        <strain evidence="2">93-210</strain>
    </source>
</reference>